<keyword evidence="3" id="KW-1185">Reference proteome</keyword>
<evidence type="ECO:0000313" key="3">
    <source>
        <dbReference type="Proteomes" id="UP000033647"/>
    </source>
</evidence>
<gene>
    <name evidence="2" type="ORF">TI39_contig4142g00010</name>
</gene>
<evidence type="ECO:0000313" key="2">
    <source>
        <dbReference type="EMBL" id="KJX95012.1"/>
    </source>
</evidence>
<organism evidence="2 3">
    <name type="scientific">Zymoseptoria brevis</name>
    <dbReference type="NCBI Taxonomy" id="1047168"/>
    <lineage>
        <taxon>Eukaryota</taxon>
        <taxon>Fungi</taxon>
        <taxon>Dikarya</taxon>
        <taxon>Ascomycota</taxon>
        <taxon>Pezizomycotina</taxon>
        <taxon>Dothideomycetes</taxon>
        <taxon>Dothideomycetidae</taxon>
        <taxon>Mycosphaerellales</taxon>
        <taxon>Mycosphaerellaceae</taxon>
        <taxon>Zymoseptoria</taxon>
    </lineage>
</organism>
<evidence type="ECO:0000256" key="1">
    <source>
        <dbReference type="SAM" id="MobiDB-lite"/>
    </source>
</evidence>
<feature type="region of interest" description="Disordered" evidence="1">
    <location>
        <begin position="25"/>
        <end position="49"/>
    </location>
</feature>
<dbReference type="EMBL" id="LAFY01004101">
    <property type="protein sequence ID" value="KJX95012.1"/>
    <property type="molecule type" value="Genomic_DNA"/>
</dbReference>
<comment type="caution">
    <text evidence="2">The sequence shown here is derived from an EMBL/GenBank/DDBJ whole genome shotgun (WGS) entry which is preliminary data.</text>
</comment>
<proteinExistence type="predicted"/>
<dbReference type="Proteomes" id="UP000033647">
    <property type="component" value="Unassembled WGS sequence"/>
</dbReference>
<dbReference type="AlphaFoldDB" id="A0A0F4GDF6"/>
<reference evidence="2 3" key="1">
    <citation type="submission" date="2015-03" db="EMBL/GenBank/DDBJ databases">
        <title>RNA-seq based gene annotation and comparative genomics of four Zymoseptoria species reveal species-specific pathogenicity related genes and transposable element activity.</title>
        <authorList>
            <person name="Grandaubert J."/>
            <person name="Bhattacharyya A."/>
            <person name="Stukenbrock E.H."/>
        </authorList>
    </citation>
    <scope>NUCLEOTIDE SEQUENCE [LARGE SCALE GENOMIC DNA]</scope>
    <source>
        <strain evidence="2 3">Zb18110</strain>
    </source>
</reference>
<sequence>MVKGRDISVFAGVEIKLEQNISPCRGDKSSHTCPEQPPVSRAQRTMRQKWAVDSTTVKLPSFCGKGPSMKGVSARGEFMRIAVRSSNDKKGMGSFLKKQPLI</sequence>
<accession>A0A0F4GDF6</accession>
<protein>
    <submittedName>
        <fullName evidence="2">Uncharacterized protein</fullName>
    </submittedName>
</protein>
<name>A0A0F4GDF6_9PEZI</name>